<dbReference type="InterPro" id="IPR046408">
    <property type="entry name" value="CIAPIN1"/>
</dbReference>
<dbReference type="STRING" id="857340.A0A086TI67"/>
<evidence type="ECO:0000256" key="5">
    <source>
        <dbReference type="ARBA" id="ARBA00022714"/>
    </source>
</evidence>
<evidence type="ECO:0000256" key="1">
    <source>
        <dbReference type="ARBA" id="ARBA00001966"/>
    </source>
</evidence>
<feature type="short sequence motif" description="Cx2C motif 1" evidence="10">
    <location>
        <begin position="263"/>
        <end position="266"/>
    </location>
</feature>
<evidence type="ECO:0000256" key="3">
    <source>
        <dbReference type="ARBA" id="ARBA00022485"/>
    </source>
</evidence>
<comment type="caution">
    <text evidence="10">Lacks conserved residue(s) required for the propagation of feature annotation.</text>
</comment>
<dbReference type="GO" id="GO:0005758">
    <property type="term" value="C:mitochondrial intermembrane space"/>
    <property type="evidence" value="ECO:0007669"/>
    <property type="project" value="UniProtKB-SubCell"/>
</dbReference>
<evidence type="ECO:0000259" key="12">
    <source>
        <dbReference type="Pfam" id="PF16803"/>
    </source>
</evidence>
<feature type="domain" description="Anamorsin C-terminal" evidence="11">
    <location>
        <begin position="194"/>
        <end position="293"/>
    </location>
</feature>
<dbReference type="PANTHER" id="PTHR13273:SF14">
    <property type="entry name" value="ANAMORSIN"/>
    <property type="match status" value="1"/>
</dbReference>
<keyword evidence="6 10" id="KW-0479">Metal-binding</keyword>
<comment type="cofactor">
    <cofactor evidence="1 10">
        <name>[4Fe-4S] cluster</name>
        <dbReference type="ChEBI" id="CHEBI:49883"/>
    </cofactor>
</comment>
<comment type="domain">
    <text evidence="10">The C-terminal domain binds 2 Fe-S clusters but is otherwise mostly in an intrinsically disordered conformation.</text>
</comment>
<comment type="caution">
    <text evidence="13">The sequence shown here is derived from an EMBL/GenBank/DDBJ whole genome shotgun (WGS) entry which is preliminary data.</text>
</comment>
<evidence type="ECO:0000256" key="8">
    <source>
        <dbReference type="ARBA" id="ARBA00023014"/>
    </source>
</evidence>
<feature type="binding site" evidence="10">
    <location>
        <position position="266"/>
    </location>
    <ligand>
        <name>[4Fe-4S] cluster</name>
        <dbReference type="ChEBI" id="CHEBI:49883"/>
    </ligand>
</feature>
<keyword evidence="8 10" id="KW-0411">Iron-sulfur</keyword>
<comment type="cofactor">
    <cofactor evidence="10">
        <name>[2Fe-2S] cluster</name>
        <dbReference type="ChEBI" id="CHEBI:190135"/>
    </cofactor>
</comment>
<name>A0A086TI67_HAPC1</name>
<dbReference type="InterPro" id="IPR007785">
    <property type="entry name" value="Anamorsin"/>
</dbReference>
<evidence type="ECO:0000256" key="10">
    <source>
        <dbReference type="HAMAP-Rule" id="MF_03115"/>
    </source>
</evidence>
<evidence type="ECO:0000313" key="14">
    <source>
        <dbReference type="Proteomes" id="UP000029964"/>
    </source>
</evidence>
<gene>
    <name evidence="13" type="ORF">ACRE_002670</name>
</gene>
<comment type="similarity">
    <text evidence="2 10">Belongs to the anamorsin family.</text>
</comment>
<comment type="domain">
    <text evidence="10">The N-terminal domain has structural similarity with S-adenosyl-L-methionine-dependent methyltransferases, but does not bind S-adenosyl-L-methionine. It is required for correct assembly of the 2 Fe-S clusters.</text>
</comment>
<dbReference type="GO" id="GO:0009055">
    <property type="term" value="F:electron transfer activity"/>
    <property type="evidence" value="ECO:0007669"/>
    <property type="project" value="UniProtKB-UniRule"/>
</dbReference>
<dbReference type="GO" id="GO:0051539">
    <property type="term" value="F:4 iron, 4 sulfur cluster binding"/>
    <property type="evidence" value="ECO:0007669"/>
    <property type="project" value="UniProtKB-KW"/>
</dbReference>
<evidence type="ECO:0000259" key="11">
    <source>
        <dbReference type="Pfam" id="PF05093"/>
    </source>
</evidence>
<dbReference type="HAMAP" id="MF_03115">
    <property type="entry name" value="Anamorsin"/>
    <property type="match status" value="1"/>
</dbReference>
<dbReference type="Proteomes" id="UP000029964">
    <property type="component" value="Unassembled WGS sequence"/>
</dbReference>
<keyword evidence="3 10" id="KW-0004">4Fe-4S</keyword>
<feature type="binding site" evidence="10">
    <location>
        <position position="274"/>
    </location>
    <ligand>
        <name>[4Fe-4S] cluster</name>
        <dbReference type="ChEBI" id="CHEBI:49883"/>
    </ligand>
</feature>
<keyword evidence="14" id="KW-1185">Reference proteome</keyword>
<organism evidence="13 14">
    <name type="scientific">Hapsidospora chrysogenum (strain ATCC 11550 / CBS 779.69 / DSM 880 / IAM 14645 / JCM 23072 / IMI 49137)</name>
    <name type="common">Acremonium chrysogenum</name>
    <dbReference type="NCBI Taxonomy" id="857340"/>
    <lineage>
        <taxon>Eukaryota</taxon>
        <taxon>Fungi</taxon>
        <taxon>Dikarya</taxon>
        <taxon>Ascomycota</taxon>
        <taxon>Pezizomycotina</taxon>
        <taxon>Sordariomycetes</taxon>
        <taxon>Hypocreomycetidae</taxon>
        <taxon>Hypocreales</taxon>
        <taxon>Bionectriaceae</taxon>
        <taxon>Hapsidospora</taxon>
    </lineage>
</organism>
<keyword evidence="5 10" id="KW-0001">2Fe-2S</keyword>
<feature type="binding site" evidence="10">
    <location>
        <position position="214"/>
    </location>
    <ligand>
        <name>[2Fe-2S] cluster</name>
        <dbReference type="ChEBI" id="CHEBI:190135"/>
    </ligand>
</feature>
<feature type="region of interest" description="Fe-S binding site B" evidence="10">
    <location>
        <begin position="263"/>
        <end position="277"/>
    </location>
</feature>
<evidence type="ECO:0000256" key="4">
    <source>
        <dbReference type="ARBA" id="ARBA00022490"/>
    </source>
</evidence>
<feature type="binding site" evidence="10">
    <location>
        <position position="200"/>
    </location>
    <ligand>
        <name>[2Fe-2S] cluster</name>
        <dbReference type="ChEBI" id="CHEBI:190135"/>
    </ligand>
</feature>
<evidence type="ECO:0000256" key="7">
    <source>
        <dbReference type="ARBA" id="ARBA00023004"/>
    </source>
</evidence>
<feature type="binding site" evidence="10">
    <location>
        <position position="216"/>
    </location>
    <ligand>
        <name>[2Fe-2S] cluster</name>
        <dbReference type="ChEBI" id="CHEBI:190135"/>
    </ligand>
</feature>
<dbReference type="GO" id="GO:0051537">
    <property type="term" value="F:2 iron, 2 sulfur cluster binding"/>
    <property type="evidence" value="ECO:0007669"/>
    <property type="project" value="UniProtKB-UniRule"/>
</dbReference>
<dbReference type="GO" id="GO:0016226">
    <property type="term" value="P:iron-sulfur cluster assembly"/>
    <property type="evidence" value="ECO:0007669"/>
    <property type="project" value="UniProtKB-UniRule"/>
</dbReference>
<dbReference type="OrthoDB" id="311633at2759"/>
<feature type="binding site" evidence="10">
    <location>
        <position position="277"/>
    </location>
    <ligand>
        <name>[4Fe-4S] cluster</name>
        <dbReference type="ChEBI" id="CHEBI:49883"/>
    </ligand>
</feature>
<keyword evidence="9 10" id="KW-0496">Mitochondrion</keyword>
<dbReference type="AlphaFoldDB" id="A0A086TI67"/>
<keyword evidence="7 10" id="KW-0408">Iron</keyword>
<evidence type="ECO:0000256" key="6">
    <source>
        <dbReference type="ARBA" id="ARBA00022723"/>
    </source>
</evidence>
<proteinExistence type="inferred from homology"/>
<comment type="subcellular location">
    <subcellularLocation>
        <location evidence="10">Cytoplasm</location>
    </subcellularLocation>
    <subcellularLocation>
        <location evidence="10">Mitochondrion intermembrane space</location>
    </subcellularLocation>
</comment>
<dbReference type="EMBL" id="JPKY01000001">
    <property type="protein sequence ID" value="KFH49049.1"/>
    <property type="molecule type" value="Genomic_DNA"/>
</dbReference>
<reference evidence="14" key="1">
    <citation type="journal article" date="2014" name="Genome Announc.">
        <title>Genome sequence and annotation of Acremonium chrysogenum, producer of the beta-lactam antibiotic cephalosporin C.</title>
        <authorList>
            <person name="Terfehr D."/>
            <person name="Dahlmann T.A."/>
            <person name="Specht T."/>
            <person name="Zadra I."/>
            <person name="Kuernsteiner H."/>
            <person name="Kueck U."/>
        </authorList>
    </citation>
    <scope>NUCLEOTIDE SEQUENCE [LARGE SCALE GENOMIC DNA]</scope>
    <source>
        <strain evidence="14">ATCC 11550 / CBS 779.69 / DSM 880 / IAM 14645 / JCM 23072 / IMI 49137</strain>
    </source>
</reference>
<feature type="binding site" evidence="10">
    <location>
        <position position="211"/>
    </location>
    <ligand>
        <name>[2Fe-2S] cluster</name>
        <dbReference type="ChEBI" id="CHEBI:190135"/>
    </ligand>
</feature>
<dbReference type="GO" id="GO:0046872">
    <property type="term" value="F:metal ion binding"/>
    <property type="evidence" value="ECO:0007669"/>
    <property type="project" value="UniProtKB-KW"/>
</dbReference>
<protein>
    <submittedName>
        <fullName evidence="13">Fe-S cluster assembly protein-like protein</fullName>
    </submittedName>
</protein>
<dbReference type="Pfam" id="PF16803">
    <property type="entry name" value="DRE2_N"/>
    <property type="match status" value="1"/>
</dbReference>
<dbReference type="Pfam" id="PF05093">
    <property type="entry name" value="CIAPIN1"/>
    <property type="match status" value="1"/>
</dbReference>
<evidence type="ECO:0000256" key="2">
    <source>
        <dbReference type="ARBA" id="ARBA00008169"/>
    </source>
</evidence>
<dbReference type="Gene3D" id="3.40.50.11000">
    <property type="entry name" value="Fe-S cluster assembly protein Dre2, N-terminal domain"/>
    <property type="match status" value="1"/>
</dbReference>
<feature type="binding site" evidence="10">
    <location>
        <position position="263"/>
    </location>
    <ligand>
        <name>[4Fe-4S] cluster</name>
        <dbReference type="ChEBI" id="CHEBI:49883"/>
    </ligand>
</feature>
<evidence type="ECO:0000313" key="13">
    <source>
        <dbReference type="EMBL" id="KFH49049.1"/>
    </source>
</evidence>
<keyword evidence="4 10" id="KW-0963">Cytoplasm</keyword>
<dbReference type="HOGENOM" id="CLU_067152_1_0_1"/>
<dbReference type="PANTHER" id="PTHR13273">
    <property type="entry name" value="ANAMORSIN"/>
    <property type="match status" value="1"/>
</dbReference>
<feature type="short sequence motif" description="Cx2C motif 2" evidence="10">
    <location>
        <begin position="274"/>
        <end position="277"/>
    </location>
</feature>
<accession>A0A086TI67</accession>
<feature type="domain" description="Fe-S cluster assembly protein Dre2 N-terminal" evidence="12">
    <location>
        <begin position="26"/>
        <end position="154"/>
    </location>
</feature>
<dbReference type="InterPro" id="IPR031838">
    <property type="entry name" value="Dre2_N"/>
</dbReference>
<sequence>MAPAPIILDTSDDLSFAPPAQPAMSQRNLILAPPSVSSHPEQLEAVFAAYNRASSDLQMLDRLSAGLISLPTATYDLVLILTGAAGERRSEALSLLGRQPFTAIVTSMKSGALFKLQDGPLSGAEAREAILAGLVQKDGSFEKAAEEAVAVPLKLGKKKTTVNKPVQINLDDIDGDDDLIDEEDLLTADDRNKIVQPPECRPAPGRRRRACKDCTCGLAERMAGEDGERQDKATADLNALKLSADQLNDDEVDFTVQGKVGSCGSCSLGDAFRCATCPYIGLPAFKPGEEVQILNNTVQL</sequence>
<feature type="region of interest" description="Fe-S binding site A" evidence="10">
    <location>
        <begin position="200"/>
        <end position="216"/>
    </location>
</feature>
<evidence type="ECO:0000256" key="9">
    <source>
        <dbReference type="ARBA" id="ARBA00023128"/>
    </source>
</evidence>
<comment type="domain">
    <text evidence="10">The twin Cx2C motifs are involved in the recognition by the mitochondrial MIA40-ERV1 disulfide relay system. The formation of 2 disulfide bonds in the Cx2C motifs through dithiol/disulfide exchange reactions effectively traps the protein in the mitochondrial intermembrane space.</text>
</comment>